<dbReference type="SMART" id="SM00386">
    <property type="entry name" value="HAT"/>
    <property type="match status" value="5"/>
</dbReference>
<comment type="function">
    <text evidence="3">Component of the cleavage factor IA (CFIA) complex, which is involved in the endonucleolytic cleavage during polyadenylation-dependent pre-mRNA 3'-end formation.</text>
</comment>
<evidence type="ECO:0000259" key="5">
    <source>
        <dbReference type="Pfam" id="PF05843"/>
    </source>
</evidence>
<evidence type="ECO:0000313" key="7">
    <source>
        <dbReference type="Proteomes" id="UP000613580"/>
    </source>
</evidence>
<dbReference type="InterPro" id="IPR011990">
    <property type="entry name" value="TPR-like_helical_dom_sf"/>
</dbReference>
<evidence type="ECO:0000256" key="2">
    <source>
        <dbReference type="ARBA" id="ARBA00023242"/>
    </source>
</evidence>
<dbReference type="SUPFAM" id="SSF48452">
    <property type="entry name" value="TPR-like"/>
    <property type="match status" value="2"/>
</dbReference>
<dbReference type="OrthoDB" id="26282at2759"/>
<feature type="compositionally biased region" description="Basic and acidic residues" evidence="4">
    <location>
        <begin position="681"/>
        <end position="721"/>
    </location>
</feature>
<keyword evidence="1" id="KW-0677">Repeat</keyword>
<dbReference type="GO" id="GO:0005634">
    <property type="term" value="C:nucleus"/>
    <property type="evidence" value="ECO:0007669"/>
    <property type="project" value="UniProtKB-SubCell"/>
</dbReference>
<protein>
    <recommendedName>
        <fullName evidence="3">mRNA 3'-end-processing protein RNA14</fullName>
    </recommendedName>
</protein>
<dbReference type="Proteomes" id="UP000613580">
    <property type="component" value="Unassembled WGS sequence"/>
</dbReference>
<dbReference type="InterPro" id="IPR003107">
    <property type="entry name" value="HAT"/>
</dbReference>
<evidence type="ECO:0000256" key="1">
    <source>
        <dbReference type="ARBA" id="ARBA00022737"/>
    </source>
</evidence>
<evidence type="ECO:0000313" key="6">
    <source>
        <dbReference type="EMBL" id="KAF7288128.1"/>
    </source>
</evidence>
<evidence type="ECO:0000256" key="3">
    <source>
        <dbReference type="RuleBase" id="RU369035"/>
    </source>
</evidence>
<sequence length="792" mass="89429">MSDATEQPMEDVGAQMPSDELDAALTRLQESPHDTEGWKRAVDLAESSHDLSRIRKAYDALLKQYPNNPSAQAAYINHFLVGKNKATSSEAEELLNKFLRTTPAVDLWRVYLDYVQGTNPQGTSTRETVRKAFEFALNHIGQDRDSGFIHAAYIKFLTDADWDPQQKMDTLRKAYHRAVQIPLDNVEKLWSDLEAFEMGLNKSTAKKFMQDLNPGYMQARTVLRQLSNHLSGLNLTNPNGGLALPSPPTFTPAERQLVGRWKAYLKWEESNPLEIEDKDKAILITRVQLMYRKALVRMRYYPEIWFMAYSWNLSVGNTSEAISILKQGLEANPESHALTYAYAEQLELAELKKHSEKRDFAEIHTVYERFFGLLRTELTRLKQAVDAAPAATDTSGDDPMPDANGNGNANGPANGDAPADGAAAPPNPLADELVERQKHYSNAWINYMRFARRAQGPKAGRDVFGKARRDEFTGWEVFESAALTEYRYSRNDSKEKKENDGKDVAARIFEMGMKKYAEDPQYVLSHLSFLLTINDENNARALFERVINTFTPQQAKPIWERWSRSQYMYDDLQAVLDLGRRMAQAYPNGACFIFWVQRLIQRKPDALIKRFAQRHTYHSIDPIAESDLGFLKTKKQNAGSFSLHATFVNGSGGGSGTNALGPSINNNTSNSSSNKRPGPPMDRKPQKRTRNDDWDCERECEPRGLPSRRDESSAGPSRREPLVLKPILQRFMAQLPPADRWDGPMLHTKNLIDGLCDTVIISGNKSRNSPPPPQLVSLRASPPTRSGLFLLV</sequence>
<dbReference type="GO" id="GO:0180010">
    <property type="term" value="P:co-transcriptional mRNA 3'-end processing, cleavage and polyadenylation pathway"/>
    <property type="evidence" value="ECO:0007669"/>
    <property type="project" value="UniProtKB-UniRule"/>
</dbReference>
<dbReference type="PANTHER" id="PTHR19980">
    <property type="entry name" value="RNA CLEAVAGE STIMULATION FACTOR"/>
    <property type="match status" value="1"/>
</dbReference>
<feature type="compositionally biased region" description="Low complexity" evidence="4">
    <location>
        <begin position="663"/>
        <end position="674"/>
    </location>
</feature>
<dbReference type="InterPro" id="IPR045243">
    <property type="entry name" value="Rna14-like"/>
</dbReference>
<name>A0A8H6RWT5_MYCCL</name>
<dbReference type="GO" id="GO:0003729">
    <property type="term" value="F:mRNA binding"/>
    <property type="evidence" value="ECO:0007669"/>
    <property type="project" value="TreeGrafter"/>
</dbReference>
<dbReference type="EMBL" id="JACAZE010000054">
    <property type="protein sequence ID" value="KAF7288128.1"/>
    <property type="molecule type" value="Genomic_DNA"/>
</dbReference>
<accession>A0A8H6RWT5</accession>
<feature type="region of interest" description="Disordered" evidence="4">
    <location>
        <begin position="654"/>
        <end position="721"/>
    </location>
</feature>
<organism evidence="6 7">
    <name type="scientific">Mycena chlorophos</name>
    <name type="common">Agaric fungus</name>
    <name type="synonym">Agaricus chlorophos</name>
    <dbReference type="NCBI Taxonomy" id="658473"/>
    <lineage>
        <taxon>Eukaryota</taxon>
        <taxon>Fungi</taxon>
        <taxon>Dikarya</taxon>
        <taxon>Basidiomycota</taxon>
        <taxon>Agaricomycotina</taxon>
        <taxon>Agaricomycetes</taxon>
        <taxon>Agaricomycetidae</taxon>
        <taxon>Agaricales</taxon>
        <taxon>Marasmiineae</taxon>
        <taxon>Mycenaceae</taxon>
        <taxon>Mycena</taxon>
    </lineage>
</organism>
<dbReference type="GO" id="GO:0005737">
    <property type="term" value="C:cytoplasm"/>
    <property type="evidence" value="ECO:0007669"/>
    <property type="project" value="UniProtKB-SubCell"/>
</dbReference>
<dbReference type="Gene3D" id="1.25.40.1040">
    <property type="match status" value="1"/>
</dbReference>
<reference evidence="6" key="1">
    <citation type="submission" date="2020-05" db="EMBL/GenBank/DDBJ databases">
        <title>Mycena genomes resolve the evolution of fungal bioluminescence.</title>
        <authorList>
            <person name="Tsai I.J."/>
        </authorList>
    </citation>
    <scope>NUCLEOTIDE SEQUENCE</scope>
    <source>
        <strain evidence="6">110903Hualien_Pintung</strain>
    </source>
</reference>
<dbReference type="InterPro" id="IPR008847">
    <property type="entry name" value="Suf"/>
</dbReference>
<proteinExistence type="predicted"/>
<dbReference type="AlphaFoldDB" id="A0A8H6RWT5"/>
<dbReference type="PANTHER" id="PTHR19980:SF0">
    <property type="entry name" value="CLEAVAGE STIMULATION FACTOR SUBUNIT 3"/>
    <property type="match status" value="1"/>
</dbReference>
<dbReference type="Pfam" id="PF05843">
    <property type="entry name" value="Suf"/>
    <property type="match status" value="1"/>
</dbReference>
<feature type="domain" description="Suppressor of forked" evidence="5">
    <location>
        <begin position="24"/>
        <end position="628"/>
    </location>
</feature>
<feature type="region of interest" description="Disordered" evidence="4">
    <location>
        <begin position="389"/>
        <end position="428"/>
    </location>
</feature>
<keyword evidence="3" id="KW-0963">Cytoplasm</keyword>
<comment type="subcellular location">
    <subcellularLocation>
        <location evidence="3">Nucleus</location>
    </subcellularLocation>
    <subcellularLocation>
        <location evidence="3">Cytoplasm</location>
    </subcellularLocation>
    <text evidence="3">Nucleus and/or cytoplasm.</text>
</comment>
<evidence type="ECO:0000256" key="4">
    <source>
        <dbReference type="SAM" id="MobiDB-lite"/>
    </source>
</evidence>
<feature type="compositionally biased region" description="Low complexity" evidence="4">
    <location>
        <begin position="401"/>
        <end position="424"/>
    </location>
</feature>
<comment type="caution">
    <text evidence="6">The sequence shown here is derived from an EMBL/GenBank/DDBJ whole genome shotgun (WGS) entry which is preliminary data.</text>
</comment>
<keyword evidence="3" id="KW-0507">mRNA processing</keyword>
<keyword evidence="7" id="KW-1185">Reference proteome</keyword>
<gene>
    <name evidence="6" type="ORF">HMN09_01425400</name>
</gene>
<keyword evidence="2 3" id="KW-0539">Nucleus</keyword>